<dbReference type="FunFam" id="2.130.10.10:FF:000411">
    <property type="entry name" value="U4/U6 small nuclear ribonucleoprotein Prp4"/>
    <property type="match status" value="1"/>
</dbReference>
<feature type="repeat" description="WD" evidence="3">
    <location>
        <begin position="232"/>
        <end position="273"/>
    </location>
</feature>
<organism evidence="6 7">
    <name type="scientific">Candida orthopsilosis (strain 90-125)</name>
    <name type="common">Yeast</name>
    <dbReference type="NCBI Taxonomy" id="1136231"/>
    <lineage>
        <taxon>Eukaryota</taxon>
        <taxon>Fungi</taxon>
        <taxon>Dikarya</taxon>
        <taxon>Ascomycota</taxon>
        <taxon>Saccharomycotina</taxon>
        <taxon>Pichiomycetes</taxon>
        <taxon>Debaryomycetaceae</taxon>
        <taxon>Candida/Lodderomyces clade</taxon>
        <taxon>Candida</taxon>
    </lineage>
</organism>
<dbReference type="SUPFAM" id="SSF50978">
    <property type="entry name" value="WD40 repeat-like"/>
    <property type="match status" value="1"/>
</dbReference>
<dbReference type="InterPro" id="IPR036285">
    <property type="entry name" value="PRP4-like_sf"/>
</dbReference>
<dbReference type="RefSeq" id="XP_003869095.1">
    <property type="nucleotide sequence ID" value="XM_003869046.1"/>
</dbReference>
<dbReference type="eggNOG" id="KOG0272">
    <property type="taxonomic scope" value="Eukaryota"/>
</dbReference>
<sequence>MQYNEIPVINDKPIPEEDELVRKQLKELGQPVFINGEDDHDRRERLANLVNGGALQSDDAQSEDEEKEEEEEEEVFYTPGSAELYDVRCQILDQSLVKASQRIQQQRQVLQNNPEFTTFLKKRRTINSKLADIELYGSQVIHGNTRAISSVRYSSSGDLIACGTWNGSVHVLNSNDLNPAVKLLNGQHTEKVGSADWQVNDTTLITGGSEGSINVWNITDSDEIIKPELSIKEAHLNRITNTLFHPINNFAISTSFDQTWKLWDIKKEAELYQQEGHSKEVYSGAVHPDGSLFLSGGLDGIIYVWDLRSGRALMPLQKHIQGVYSLDWSPNGYHFASGSGDCSVKIWDMRKLDHSGDEIFSIPAHTKLVSDVRFHCGKVGVNEDGNGVIGSFLVSSSYDGSVKVWSADNWILVNTLKGHNEKVMSCDVTSDENSGVRVVSSGWDRTVKLWQ</sequence>
<reference evidence="6 7" key="1">
    <citation type="journal article" date="2012" name="PLoS ONE">
        <title>Sequence and analysis of the genome of the pathogenic yeast Candida orthopsilosis.</title>
        <authorList>
            <person name="Riccombeni A."/>
            <person name="Vidanes G."/>
            <person name="Proux-Wera E."/>
            <person name="Wolfe K.H."/>
            <person name="Butler G."/>
        </authorList>
    </citation>
    <scope>NUCLEOTIDE SEQUENCE [LARGE SCALE GENOMIC DNA]</scope>
    <source>
        <strain evidence="6 7">Co 90-125</strain>
    </source>
</reference>
<dbReference type="InterPro" id="IPR015943">
    <property type="entry name" value="WD40/YVTN_repeat-like_dom_sf"/>
</dbReference>
<evidence type="ECO:0000313" key="7">
    <source>
        <dbReference type="Proteomes" id="UP000005018"/>
    </source>
</evidence>
<dbReference type="InterPro" id="IPR019775">
    <property type="entry name" value="WD40_repeat_CS"/>
</dbReference>
<dbReference type="PROSITE" id="PS50082">
    <property type="entry name" value="WD_REPEATS_2"/>
    <property type="match status" value="6"/>
</dbReference>
<feature type="repeat" description="WD" evidence="3">
    <location>
        <begin position="274"/>
        <end position="315"/>
    </location>
</feature>
<dbReference type="InterPro" id="IPR020472">
    <property type="entry name" value="WD40_PAC1"/>
</dbReference>
<dbReference type="EMBL" id="HE681722">
    <property type="protein sequence ID" value="CCG22958.1"/>
    <property type="molecule type" value="Genomic_DNA"/>
</dbReference>
<dbReference type="InterPro" id="IPR036322">
    <property type="entry name" value="WD40_repeat_dom_sf"/>
</dbReference>
<feature type="repeat" description="WD" evidence="3">
    <location>
        <begin position="390"/>
        <end position="415"/>
    </location>
</feature>
<dbReference type="Pfam" id="PF00400">
    <property type="entry name" value="WD40"/>
    <property type="match status" value="5"/>
</dbReference>
<dbReference type="PROSITE" id="PS00678">
    <property type="entry name" value="WD_REPEATS_1"/>
    <property type="match status" value="1"/>
</dbReference>
<gene>
    <name evidence="6" type="ORF">CORT_0D01100</name>
</gene>
<dbReference type="KEGG" id="cot:CORT_0D01100"/>
<keyword evidence="7" id="KW-1185">Reference proteome</keyword>
<feature type="compositionally biased region" description="Acidic residues" evidence="4">
    <location>
        <begin position="60"/>
        <end position="74"/>
    </location>
</feature>
<dbReference type="HOGENOM" id="CLU_000288_57_20_1"/>
<keyword evidence="2" id="KW-0677">Repeat</keyword>
<dbReference type="GO" id="GO:0000398">
    <property type="term" value="P:mRNA splicing, via spliceosome"/>
    <property type="evidence" value="ECO:0007669"/>
    <property type="project" value="TreeGrafter"/>
</dbReference>
<dbReference type="CDD" id="cd00200">
    <property type="entry name" value="WD40"/>
    <property type="match status" value="1"/>
</dbReference>
<dbReference type="SMART" id="SM00320">
    <property type="entry name" value="WD40"/>
    <property type="match status" value="7"/>
</dbReference>
<dbReference type="OrthoDB" id="540662at2759"/>
<evidence type="ECO:0000256" key="3">
    <source>
        <dbReference type="PROSITE-ProRule" id="PRU00221"/>
    </source>
</evidence>
<proteinExistence type="predicted"/>
<evidence type="ECO:0000259" key="5">
    <source>
        <dbReference type="SMART" id="SM00500"/>
    </source>
</evidence>
<dbReference type="SMART" id="SM00500">
    <property type="entry name" value="SFM"/>
    <property type="match status" value="1"/>
</dbReference>
<dbReference type="GO" id="GO:0017070">
    <property type="term" value="F:U6 snRNA binding"/>
    <property type="evidence" value="ECO:0007669"/>
    <property type="project" value="TreeGrafter"/>
</dbReference>
<feature type="region of interest" description="Disordered" evidence="4">
    <location>
        <begin position="49"/>
        <end position="74"/>
    </location>
</feature>
<name>H8X4L6_CANO9</name>
<dbReference type="GO" id="GO:0030621">
    <property type="term" value="F:U4 snRNA binding"/>
    <property type="evidence" value="ECO:0007669"/>
    <property type="project" value="TreeGrafter"/>
</dbReference>
<evidence type="ECO:0000256" key="4">
    <source>
        <dbReference type="SAM" id="MobiDB-lite"/>
    </source>
</evidence>
<dbReference type="PROSITE" id="PS50294">
    <property type="entry name" value="WD_REPEATS_REGION"/>
    <property type="match status" value="4"/>
</dbReference>
<protein>
    <submittedName>
        <fullName evidence="6">Prp4 protein</fullName>
    </submittedName>
</protein>
<evidence type="ECO:0000256" key="1">
    <source>
        <dbReference type="ARBA" id="ARBA00022574"/>
    </source>
</evidence>
<dbReference type="Pfam" id="PF12894">
    <property type="entry name" value="ANAPC4_WD40"/>
    <property type="match status" value="1"/>
</dbReference>
<evidence type="ECO:0000313" key="6">
    <source>
        <dbReference type="EMBL" id="CCG22958.1"/>
    </source>
</evidence>
<dbReference type="InterPro" id="IPR014906">
    <property type="entry name" value="PRP4-like"/>
</dbReference>
<feature type="domain" description="Pre-mRNA processing factor 4 (PRP4)-like" evidence="5">
    <location>
        <begin position="16"/>
        <end position="67"/>
    </location>
</feature>
<dbReference type="InterPro" id="IPR001680">
    <property type="entry name" value="WD40_rpt"/>
</dbReference>
<dbReference type="InterPro" id="IPR024977">
    <property type="entry name" value="Apc4-like_WD40_dom"/>
</dbReference>
<keyword evidence="1 3" id="KW-0853">WD repeat</keyword>
<feature type="repeat" description="WD" evidence="3">
    <location>
        <begin position="185"/>
        <end position="226"/>
    </location>
</feature>
<dbReference type="GeneID" id="14540216"/>
<accession>H8X4L6</accession>
<dbReference type="GO" id="GO:0046540">
    <property type="term" value="C:U4/U6 x U5 tri-snRNP complex"/>
    <property type="evidence" value="ECO:0007669"/>
    <property type="project" value="TreeGrafter"/>
</dbReference>
<feature type="repeat" description="WD" evidence="3">
    <location>
        <begin position="416"/>
        <end position="451"/>
    </location>
</feature>
<evidence type="ECO:0000256" key="2">
    <source>
        <dbReference type="ARBA" id="ARBA00022737"/>
    </source>
</evidence>
<dbReference type="PANTHER" id="PTHR19846:SF0">
    <property type="entry name" value="PRE-MRNA PROCESSING FACTOR 4"/>
    <property type="match status" value="1"/>
</dbReference>
<dbReference type="PANTHER" id="PTHR19846">
    <property type="entry name" value="WD40 REPEAT PROTEIN"/>
    <property type="match status" value="1"/>
</dbReference>
<dbReference type="Proteomes" id="UP000005018">
    <property type="component" value="Chromosome 4"/>
</dbReference>
<dbReference type="Pfam" id="PF08799">
    <property type="entry name" value="PRP4"/>
    <property type="match status" value="1"/>
</dbReference>
<dbReference type="PRINTS" id="PR00320">
    <property type="entry name" value="GPROTEINBRPT"/>
</dbReference>
<dbReference type="Gene3D" id="2.130.10.10">
    <property type="entry name" value="YVTN repeat-like/Quinoprotein amine dehydrogenase"/>
    <property type="match status" value="2"/>
</dbReference>
<feature type="repeat" description="WD" evidence="3">
    <location>
        <begin position="316"/>
        <end position="350"/>
    </location>
</feature>
<dbReference type="AlphaFoldDB" id="H8X4L6"/>
<dbReference type="SUPFAM" id="SSF158230">
    <property type="entry name" value="PRP4-like"/>
    <property type="match status" value="1"/>
</dbReference>
<dbReference type="Gene3D" id="4.10.280.110">
    <property type="entry name" value="Pre-mRNA processing factor 4 domain"/>
    <property type="match status" value="1"/>
</dbReference>